<evidence type="ECO:0000256" key="3">
    <source>
        <dbReference type="ARBA" id="ARBA00007739"/>
    </source>
</evidence>
<evidence type="ECO:0000256" key="6">
    <source>
        <dbReference type="ARBA" id="ARBA00022676"/>
    </source>
</evidence>
<dbReference type="SUPFAM" id="SSF56601">
    <property type="entry name" value="beta-lactamase/transpeptidase-like"/>
    <property type="match status" value="1"/>
</dbReference>
<feature type="domain" description="Penicillin-binding C-terminal" evidence="14">
    <location>
        <begin position="605"/>
        <end position="687"/>
    </location>
</feature>
<comment type="similarity">
    <text evidence="3">In the N-terminal section; belongs to the glycosyltransferase 51 family.</text>
</comment>
<organism evidence="15 16">
    <name type="scientific">Agaricicola taiwanensis</name>
    <dbReference type="NCBI Taxonomy" id="591372"/>
    <lineage>
        <taxon>Bacteria</taxon>
        <taxon>Pseudomonadati</taxon>
        <taxon>Pseudomonadota</taxon>
        <taxon>Alphaproteobacteria</taxon>
        <taxon>Rhodobacterales</taxon>
        <taxon>Paracoccaceae</taxon>
        <taxon>Agaricicola</taxon>
    </lineage>
</organism>
<dbReference type="PANTHER" id="PTHR32282">
    <property type="entry name" value="BINDING PROTEIN TRANSPEPTIDASE, PUTATIVE-RELATED"/>
    <property type="match status" value="1"/>
</dbReference>
<keyword evidence="5" id="KW-0645">Protease</keyword>
<dbReference type="Pfam" id="PF00905">
    <property type="entry name" value="Transpeptidase"/>
    <property type="match status" value="1"/>
</dbReference>
<keyword evidence="4" id="KW-0121">Carboxypeptidase</keyword>
<evidence type="ECO:0000256" key="8">
    <source>
        <dbReference type="ARBA" id="ARBA00022801"/>
    </source>
</evidence>
<dbReference type="Pfam" id="PF00912">
    <property type="entry name" value="Transgly"/>
    <property type="match status" value="1"/>
</dbReference>
<reference evidence="15" key="2">
    <citation type="submission" date="2020-09" db="EMBL/GenBank/DDBJ databases">
        <authorList>
            <person name="Sun Q."/>
            <person name="Sedlacek I."/>
        </authorList>
    </citation>
    <scope>NUCLEOTIDE SEQUENCE</scope>
    <source>
        <strain evidence="15">CCM 7684</strain>
    </source>
</reference>
<dbReference type="RefSeq" id="WP_188408087.1">
    <property type="nucleotide sequence ID" value="NZ_BMCP01000001.1"/>
</dbReference>
<dbReference type="AlphaFoldDB" id="A0A8J2YAU6"/>
<evidence type="ECO:0000313" key="16">
    <source>
        <dbReference type="Proteomes" id="UP000602745"/>
    </source>
</evidence>
<keyword evidence="9" id="KW-0511">Multifunctional enzyme</keyword>
<protein>
    <recommendedName>
        <fullName evidence="10">peptidoglycan glycosyltransferase</fullName>
        <ecNumber evidence="10">2.4.99.28</ecNumber>
    </recommendedName>
</protein>
<reference evidence="15" key="1">
    <citation type="journal article" date="2014" name="Int. J. Syst. Evol. Microbiol.">
        <title>Complete genome sequence of Corynebacterium casei LMG S-19264T (=DSM 44701T), isolated from a smear-ripened cheese.</title>
        <authorList>
            <consortium name="US DOE Joint Genome Institute (JGI-PGF)"/>
            <person name="Walter F."/>
            <person name="Albersmeier A."/>
            <person name="Kalinowski J."/>
            <person name="Ruckert C."/>
        </authorList>
    </citation>
    <scope>NUCLEOTIDE SEQUENCE</scope>
    <source>
        <strain evidence="15">CCM 7684</strain>
    </source>
</reference>
<feature type="domain" description="Penicillin-binding protein transpeptidase" evidence="12">
    <location>
        <begin position="307"/>
        <end position="541"/>
    </location>
</feature>
<dbReference type="GO" id="GO:0008955">
    <property type="term" value="F:peptidoglycan glycosyltransferase activity"/>
    <property type="evidence" value="ECO:0007669"/>
    <property type="project" value="UniProtKB-EC"/>
</dbReference>
<dbReference type="GO" id="GO:0008658">
    <property type="term" value="F:penicillin binding"/>
    <property type="evidence" value="ECO:0007669"/>
    <property type="project" value="InterPro"/>
</dbReference>
<evidence type="ECO:0000259" key="13">
    <source>
        <dbReference type="Pfam" id="PF00912"/>
    </source>
</evidence>
<keyword evidence="7" id="KW-0808">Transferase</keyword>
<dbReference type="InterPro" id="IPR001264">
    <property type="entry name" value="Glyco_trans_51"/>
</dbReference>
<dbReference type="Gene3D" id="3.40.710.10">
    <property type="entry name" value="DD-peptidase/beta-lactamase superfamily"/>
    <property type="match status" value="1"/>
</dbReference>
<dbReference type="SUPFAM" id="SSF53955">
    <property type="entry name" value="Lysozyme-like"/>
    <property type="match status" value="1"/>
</dbReference>
<evidence type="ECO:0000259" key="14">
    <source>
        <dbReference type="Pfam" id="PF06832"/>
    </source>
</evidence>
<dbReference type="PANTHER" id="PTHR32282:SF15">
    <property type="entry name" value="PENICILLIN-BINDING PROTEIN 1C"/>
    <property type="match status" value="1"/>
</dbReference>
<dbReference type="UniPathway" id="UPA00219"/>
<dbReference type="NCBIfam" id="TIGR02073">
    <property type="entry name" value="PBP_1c"/>
    <property type="match status" value="1"/>
</dbReference>
<evidence type="ECO:0000256" key="4">
    <source>
        <dbReference type="ARBA" id="ARBA00022645"/>
    </source>
</evidence>
<gene>
    <name evidence="15" type="ORF">GCM10007276_04670</name>
</gene>
<dbReference type="InterPro" id="IPR012338">
    <property type="entry name" value="Beta-lactam/transpept-like"/>
</dbReference>
<sequence>MAATGRGLLQAAVLSAAVLTGAAAIGGGWIATRSAPPLEDAREGSTLVVDRNGRLLRAFTTGNGIWRLPATTGEVDPRLIAYLMAYEDKRFRDHHGVDPRAMMRAAGQALIHGRIISGGSTLTMQTVRLLTPDRSRTFTRKAAEIGAALALERQLTKDEILDIYLTRAPYGGNLEGVRAASLAWFGKEPTRLSPGEAALLVALPQSPEARRPDRDPAAARRARDRVLDRLAVAGALEPAEAEAAKDEPVPDGRRDFPVLAAHLAEHAVAETPGASRIQLTIDRPLQEQLEALARERAHAMGTKISVAIMVVETATGAVLAHVGGAGYFDEARAGHVDLAQSVRSPGSALKPFIYALAFEDGIAHPQTLIEDRPTRFGTYVPENFDDGFQGTVTAEKALQFSLNVPAVAVLDAVGPQRFMSRLTSAGVRLVLPSGAAPSLAIGLGGAGITLADLAQLYSSLARGGASVPLLTRLDPSPPPIAPRRPLTTPAAAWMVAHALAGAPPPPSASGGRIAFKTGTSYGYRDAWAVGFDGRYTVAVWVGRPDGASSPGLVGRMAAAPILYDAFARVSPERAPLPPAPSGVWHGTTAQLPAALQRLGPVGGAAASAIPPLEIAYPPDGARVDLSGGQDPLALKANGGVPPMTWLIDGQPISSPMHRREASWPTAGPGFLDISVIDATGASAQAQVRVD</sequence>
<evidence type="ECO:0000256" key="1">
    <source>
        <dbReference type="ARBA" id="ARBA00004752"/>
    </source>
</evidence>
<dbReference type="Pfam" id="PF06832">
    <property type="entry name" value="BiPBP_C"/>
    <property type="match status" value="1"/>
</dbReference>
<comment type="caution">
    <text evidence="15">The sequence shown here is derived from an EMBL/GenBank/DDBJ whole genome shotgun (WGS) entry which is preliminary data.</text>
</comment>
<dbReference type="EMBL" id="BMCP01000001">
    <property type="protein sequence ID" value="GGE30541.1"/>
    <property type="molecule type" value="Genomic_DNA"/>
</dbReference>
<dbReference type="GO" id="GO:0004180">
    <property type="term" value="F:carboxypeptidase activity"/>
    <property type="evidence" value="ECO:0007669"/>
    <property type="project" value="UniProtKB-KW"/>
</dbReference>
<dbReference type="InterPro" id="IPR050396">
    <property type="entry name" value="Glycosyltr_51/Transpeptidase"/>
</dbReference>
<evidence type="ECO:0000256" key="10">
    <source>
        <dbReference type="ARBA" id="ARBA00044770"/>
    </source>
</evidence>
<proteinExistence type="inferred from homology"/>
<keyword evidence="16" id="KW-1185">Reference proteome</keyword>
<evidence type="ECO:0000256" key="9">
    <source>
        <dbReference type="ARBA" id="ARBA00023268"/>
    </source>
</evidence>
<keyword evidence="8" id="KW-0378">Hydrolase</keyword>
<dbReference type="InterPro" id="IPR001460">
    <property type="entry name" value="PCN-bd_Tpept"/>
</dbReference>
<dbReference type="Gene3D" id="1.10.3810.10">
    <property type="entry name" value="Biosynthetic peptidoglycan transglycosylase-like"/>
    <property type="match status" value="1"/>
</dbReference>
<dbReference type="EC" id="2.4.99.28" evidence="10"/>
<dbReference type="Proteomes" id="UP000602745">
    <property type="component" value="Unassembled WGS sequence"/>
</dbReference>
<keyword evidence="6" id="KW-0328">Glycosyltransferase</keyword>
<dbReference type="InterPro" id="IPR009647">
    <property type="entry name" value="PBP_C"/>
</dbReference>
<evidence type="ECO:0000256" key="2">
    <source>
        <dbReference type="ARBA" id="ARBA00007090"/>
    </source>
</evidence>
<evidence type="ECO:0000313" key="15">
    <source>
        <dbReference type="EMBL" id="GGE30541.1"/>
    </source>
</evidence>
<evidence type="ECO:0000256" key="7">
    <source>
        <dbReference type="ARBA" id="ARBA00022679"/>
    </source>
</evidence>
<comment type="pathway">
    <text evidence="1">Cell wall biogenesis; peptidoglycan biosynthesis.</text>
</comment>
<dbReference type="InterPro" id="IPR023346">
    <property type="entry name" value="Lysozyme-like_dom_sf"/>
</dbReference>
<feature type="domain" description="Glycosyl transferase family 51" evidence="13">
    <location>
        <begin position="63"/>
        <end position="230"/>
    </location>
</feature>
<accession>A0A8J2YAU6</accession>
<comment type="catalytic activity">
    <reaction evidence="11">
        <text>[GlcNAc-(1-&gt;4)-Mur2Ac(oyl-L-Ala-gamma-D-Glu-L-Lys-D-Ala-D-Ala)](n)-di-trans,octa-cis-undecaprenyl diphosphate + beta-D-GlcNAc-(1-&gt;4)-Mur2Ac(oyl-L-Ala-gamma-D-Glu-L-Lys-D-Ala-D-Ala)-di-trans,octa-cis-undecaprenyl diphosphate = [GlcNAc-(1-&gt;4)-Mur2Ac(oyl-L-Ala-gamma-D-Glu-L-Lys-D-Ala-D-Ala)](n+1)-di-trans,octa-cis-undecaprenyl diphosphate + di-trans,octa-cis-undecaprenyl diphosphate + H(+)</text>
        <dbReference type="Rhea" id="RHEA:23708"/>
        <dbReference type="Rhea" id="RHEA-COMP:9602"/>
        <dbReference type="Rhea" id="RHEA-COMP:9603"/>
        <dbReference type="ChEBI" id="CHEBI:15378"/>
        <dbReference type="ChEBI" id="CHEBI:58405"/>
        <dbReference type="ChEBI" id="CHEBI:60033"/>
        <dbReference type="ChEBI" id="CHEBI:78435"/>
        <dbReference type="EC" id="2.4.99.28"/>
    </reaction>
</comment>
<dbReference type="GO" id="GO:0030288">
    <property type="term" value="C:outer membrane-bounded periplasmic space"/>
    <property type="evidence" value="ECO:0007669"/>
    <property type="project" value="TreeGrafter"/>
</dbReference>
<dbReference type="InterPro" id="IPR011815">
    <property type="entry name" value="PBP_1c"/>
</dbReference>
<name>A0A8J2YAU6_9RHOB</name>
<comment type="similarity">
    <text evidence="2">In the C-terminal section; belongs to the transpeptidase family.</text>
</comment>
<evidence type="ECO:0000259" key="12">
    <source>
        <dbReference type="Pfam" id="PF00905"/>
    </source>
</evidence>
<dbReference type="GO" id="GO:0006508">
    <property type="term" value="P:proteolysis"/>
    <property type="evidence" value="ECO:0007669"/>
    <property type="project" value="UniProtKB-KW"/>
</dbReference>
<evidence type="ECO:0000256" key="5">
    <source>
        <dbReference type="ARBA" id="ARBA00022670"/>
    </source>
</evidence>
<dbReference type="InterPro" id="IPR036950">
    <property type="entry name" value="PBP_transglycosylase"/>
</dbReference>
<dbReference type="GO" id="GO:0009252">
    <property type="term" value="P:peptidoglycan biosynthetic process"/>
    <property type="evidence" value="ECO:0007669"/>
    <property type="project" value="UniProtKB-UniPathway"/>
</dbReference>
<evidence type="ECO:0000256" key="11">
    <source>
        <dbReference type="ARBA" id="ARBA00049902"/>
    </source>
</evidence>